<dbReference type="PANTHER" id="PTHR34041">
    <property type="entry name" value="PHOTOSYSTEM II REPAIR PROTEIN PSB27-H1, CHLOROPLASTIC"/>
    <property type="match status" value="1"/>
</dbReference>
<dbReference type="EMBL" id="OOIL02000450">
    <property type="protein sequence ID" value="VFQ65272.1"/>
    <property type="molecule type" value="Genomic_DNA"/>
</dbReference>
<dbReference type="GO" id="GO:0009523">
    <property type="term" value="C:photosystem II"/>
    <property type="evidence" value="ECO:0007669"/>
    <property type="project" value="InterPro"/>
</dbReference>
<name>A0A484KTC0_9ASTE</name>
<accession>A0A484KTC0</accession>
<sequence length="210" mass="23619">MAFFLPVKIKMPPFYVFSSANKCKNATDDTLKPRHHVLFSGEGKSRRQLLLGCSRTPIVWFIALNSCSFGLSPAWAGEEESKAQDKGGVIGAFKSLFDSKERTKSGKVLPKAYLKSVKEVVRTLRESLREDPNDMSKFRRTADAARESIRGFLGGWRGEKTVVHEESYEMLEIAIRRLANFYSQAGPSAPLPENIKADILNDLKKVEDYL</sequence>
<dbReference type="GO" id="GO:0009543">
    <property type="term" value="C:chloroplast thylakoid lumen"/>
    <property type="evidence" value="ECO:0007669"/>
    <property type="project" value="TreeGrafter"/>
</dbReference>
<keyword evidence="2" id="KW-1185">Reference proteome</keyword>
<evidence type="ECO:0000313" key="1">
    <source>
        <dbReference type="EMBL" id="VFQ65272.1"/>
    </source>
</evidence>
<dbReference type="PANTHER" id="PTHR34041:SF3">
    <property type="entry name" value="PHOTOSYSTEM II D1 PRECURSOR PROCESSING PROTEIN PSB27-H2, CHLOROPLASTIC"/>
    <property type="match status" value="1"/>
</dbReference>
<organism evidence="1 2">
    <name type="scientific">Cuscuta campestris</name>
    <dbReference type="NCBI Taxonomy" id="132261"/>
    <lineage>
        <taxon>Eukaryota</taxon>
        <taxon>Viridiplantae</taxon>
        <taxon>Streptophyta</taxon>
        <taxon>Embryophyta</taxon>
        <taxon>Tracheophyta</taxon>
        <taxon>Spermatophyta</taxon>
        <taxon>Magnoliopsida</taxon>
        <taxon>eudicotyledons</taxon>
        <taxon>Gunneridae</taxon>
        <taxon>Pentapetalae</taxon>
        <taxon>asterids</taxon>
        <taxon>lamiids</taxon>
        <taxon>Solanales</taxon>
        <taxon>Convolvulaceae</taxon>
        <taxon>Cuscuteae</taxon>
        <taxon>Cuscuta</taxon>
        <taxon>Cuscuta subgen. Grammica</taxon>
        <taxon>Cuscuta sect. Cleistogrammica</taxon>
    </lineage>
</organism>
<dbReference type="OrthoDB" id="543314at2759"/>
<dbReference type="GO" id="GO:0010206">
    <property type="term" value="P:photosystem II repair"/>
    <property type="evidence" value="ECO:0007669"/>
    <property type="project" value="InterPro"/>
</dbReference>
<dbReference type="GO" id="GO:0010207">
    <property type="term" value="P:photosystem II assembly"/>
    <property type="evidence" value="ECO:0007669"/>
    <property type="project" value="InterPro"/>
</dbReference>
<dbReference type="HAMAP" id="MF_01481">
    <property type="entry name" value="PSII_Psb27"/>
    <property type="match status" value="1"/>
</dbReference>
<dbReference type="InterPro" id="IPR025585">
    <property type="entry name" value="PSII_Psb27"/>
</dbReference>
<dbReference type="AlphaFoldDB" id="A0A484KTC0"/>
<gene>
    <name evidence="1" type="ORF">CCAM_LOCUS7048</name>
</gene>
<evidence type="ECO:0000313" key="2">
    <source>
        <dbReference type="Proteomes" id="UP000595140"/>
    </source>
</evidence>
<dbReference type="InterPro" id="IPR038450">
    <property type="entry name" value="PSII_Psb27_sf"/>
</dbReference>
<dbReference type="FunFam" id="1.20.58.810:FF:000002">
    <property type="entry name" value="Photosystem II D1 processing protein PSB27-H2, chloroplastic"/>
    <property type="match status" value="1"/>
</dbReference>
<dbReference type="Pfam" id="PF13326">
    <property type="entry name" value="PSII_Pbs27"/>
    <property type="match status" value="1"/>
</dbReference>
<evidence type="ECO:0008006" key="3">
    <source>
        <dbReference type="Google" id="ProtNLM"/>
    </source>
</evidence>
<reference evidence="1 2" key="1">
    <citation type="submission" date="2018-04" db="EMBL/GenBank/DDBJ databases">
        <authorList>
            <person name="Vogel A."/>
        </authorList>
    </citation>
    <scope>NUCLEOTIDE SEQUENCE [LARGE SCALE GENOMIC DNA]</scope>
</reference>
<proteinExistence type="inferred from homology"/>
<protein>
    <recommendedName>
        <fullName evidence="3">Photosystem II D1 processing protein PSB27-H2, chloroplastic</fullName>
    </recommendedName>
</protein>
<dbReference type="Gene3D" id="1.20.58.810">
    <property type="entry name" value="Photosystem II Pbs27"/>
    <property type="match status" value="1"/>
</dbReference>
<dbReference type="Proteomes" id="UP000595140">
    <property type="component" value="Unassembled WGS sequence"/>
</dbReference>